<evidence type="ECO:0000313" key="8">
    <source>
        <dbReference type="EMBL" id="KIW45022.1"/>
    </source>
</evidence>
<dbReference type="Proteomes" id="UP000053342">
    <property type="component" value="Unassembled WGS sequence"/>
</dbReference>
<name>A0A0D2C5J2_9EURO</name>
<comment type="subcellular location">
    <subcellularLocation>
        <location evidence="1">Nucleus</location>
    </subcellularLocation>
</comment>
<dbReference type="CDD" id="cd00067">
    <property type="entry name" value="GAL4"/>
    <property type="match status" value="1"/>
</dbReference>
<dbReference type="InterPro" id="IPR036864">
    <property type="entry name" value="Zn2-C6_fun-type_DNA-bd_sf"/>
</dbReference>
<dbReference type="PANTHER" id="PTHR37534">
    <property type="entry name" value="TRANSCRIPTIONAL ACTIVATOR PROTEIN UGA3"/>
    <property type="match status" value="1"/>
</dbReference>
<protein>
    <recommendedName>
        <fullName evidence="7">Zn(2)-C6 fungal-type domain-containing protein</fullName>
    </recommendedName>
</protein>
<dbReference type="GO" id="GO:0005634">
    <property type="term" value="C:nucleus"/>
    <property type="evidence" value="ECO:0007669"/>
    <property type="project" value="UniProtKB-SubCell"/>
</dbReference>
<reference evidence="8 9" key="1">
    <citation type="submission" date="2015-01" db="EMBL/GenBank/DDBJ databases">
        <title>The Genome Sequence of Exophiala oligosperma CBS72588.</title>
        <authorList>
            <consortium name="The Broad Institute Genomics Platform"/>
            <person name="Cuomo C."/>
            <person name="de Hoog S."/>
            <person name="Gorbushina A."/>
            <person name="Stielow B."/>
            <person name="Teixiera M."/>
            <person name="Abouelleil A."/>
            <person name="Chapman S.B."/>
            <person name="Priest M."/>
            <person name="Young S.K."/>
            <person name="Wortman J."/>
            <person name="Nusbaum C."/>
            <person name="Birren B."/>
        </authorList>
    </citation>
    <scope>NUCLEOTIDE SEQUENCE [LARGE SCALE GENOMIC DNA]</scope>
    <source>
        <strain evidence="8 9">CBS 72588</strain>
    </source>
</reference>
<dbReference type="Pfam" id="PF00172">
    <property type="entry name" value="Zn_clus"/>
    <property type="match status" value="1"/>
</dbReference>
<accession>A0A0D2C5J2</accession>
<evidence type="ECO:0000256" key="4">
    <source>
        <dbReference type="ARBA" id="ARBA00023163"/>
    </source>
</evidence>
<feature type="compositionally biased region" description="Polar residues" evidence="6">
    <location>
        <begin position="1"/>
        <end position="11"/>
    </location>
</feature>
<evidence type="ECO:0000256" key="2">
    <source>
        <dbReference type="ARBA" id="ARBA00023015"/>
    </source>
</evidence>
<dbReference type="GeneID" id="27355519"/>
<evidence type="ECO:0000256" key="5">
    <source>
        <dbReference type="ARBA" id="ARBA00023242"/>
    </source>
</evidence>
<feature type="region of interest" description="Disordered" evidence="6">
    <location>
        <begin position="81"/>
        <end position="108"/>
    </location>
</feature>
<dbReference type="VEuPathDB" id="FungiDB:PV06_03445"/>
<evidence type="ECO:0000256" key="6">
    <source>
        <dbReference type="SAM" id="MobiDB-lite"/>
    </source>
</evidence>
<dbReference type="SUPFAM" id="SSF57701">
    <property type="entry name" value="Zn2/Cys6 DNA-binding domain"/>
    <property type="match status" value="1"/>
</dbReference>
<dbReference type="EMBL" id="KN847334">
    <property type="protein sequence ID" value="KIW45022.1"/>
    <property type="molecule type" value="Genomic_DNA"/>
</dbReference>
<keyword evidence="4" id="KW-0804">Transcription</keyword>
<dbReference type="HOGENOM" id="CLU_036330_1_0_1"/>
<dbReference type="RefSeq" id="XP_016265238.1">
    <property type="nucleotide sequence ID" value="XM_016404233.1"/>
</dbReference>
<dbReference type="AlphaFoldDB" id="A0A0D2C5J2"/>
<keyword evidence="3" id="KW-0238">DNA-binding</keyword>
<gene>
    <name evidence="8" type="ORF">PV06_03445</name>
</gene>
<dbReference type="InterPro" id="IPR001138">
    <property type="entry name" value="Zn2Cys6_DnaBD"/>
</dbReference>
<keyword evidence="9" id="KW-1185">Reference proteome</keyword>
<dbReference type="GO" id="GO:0000981">
    <property type="term" value="F:DNA-binding transcription factor activity, RNA polymerase II-specific"/>
    <property type="evidence" value="ECO:0007669"/>
    <property type="project" value="InterPro"/>
</dbReference>
<dbReference type="InterPro" id="IPR021858">
    <property type="entry name" value="Fun_TF"/>
</dbReference>
<dbReference type="SMART" id="SM00066">
    <property type="entry name" value="GAL4"/>
    <property type="match status" value="1"/>
</dbReference>
<feature type="compositionally biased region" description="Polar residues" evidence="6">
    <location>
        <begin position="92"/>
        <end position="107"/>
    </location>
</feature>
<dbReference type="PANTHER" id="PTHR37534:SF46">
    <property type="entry name" value="ZN(II)2CYS6 TRANSCRIPTION FACTOR (EUROFUNG)"/>
    <property type="match status" value="1"/>
</dbReference>
<proteinExistence type="predicted"/>
<keyword evidence="5" id="KW-0539">Nucleus</keyword>
<feature type="region of interest" description="Disordered" evidence="6">
    <location>
        <begin position="1"/>
        <end position="33"/>
    </location>
</feature>
<dbReference type="GO" id="GO:0008270">
    <property type="term" value="F:zinc ion binding"/>
    <property type="evidence" value="ECO:0007669"/>
    <property type="project" value="InterPro"/>
</dbReference>
<dbReference type="Pfam" id="PF11951">
    <property type="entry name" value="Fungal_trans_2"/>
    <property type="match status" value="1"/>
</dbReference>
<feature type="compositionally biased region" description="Polar residues" evidence="6">
    <location>
        <begin position="23"/>
        <end position="33"/>
    </location>
</feature>
<sequence length="514" mass="57236">MATNPSPSNLETSREEITPPKQPNSSGTGSQDCPTCVRRRIRCDRSLPTCAKCSKKGLTCPGYGPRWRWANGIAVRGHLKGRTAPDIERPTKSSTLKASVSPTSTKSPEADGIFRGISGIDPLEMLFPDFPDPATRARLLYHYDKNIAGLMVWIDSERNEYRKLVLPLANRQPVLLLAILAISAQHLAVTTNIESSFSARARDAAVSMISTQIRQVTSRLAAGYDLNSEIDVDTAVWMLASMLTLASYEMAESETGATAADSHRQAARTLVNALATTNRESNDLFNFLRNQLSIYDILACTTSFMSTREVIRPAPSHANLIFSEYLGLLHQVTVFSRQIDDSGPSKISSLIEPPITPVEARARFELARGSTLMAAGLLELAWDERRHDFVRIVDIYHHAALLYTYRSIFRGKVDALDISISTNMLFERLHQLENRHSCMQNLPWPVLIAGTECGGNQEREVFIASLYEDIAKDMGFKHYLEVLHFLKDLWSNGHGDWLQLARQYSANGKQIVAV</sequence>
<evidence type="ECO:0000259" key="7">
    <source>
        <dbReference type="PROSITE" id="PS50048"/>
    </source>
</evidence>
<evidence type="ECO:0000256" key="1">
    <source>
        <dbReference type="ARBA" id="ARBA00004123"/>
    </source>
</evidence>
<organism evidence="8 9">
    <name type="scientific">Exophiala oligosperma</name>
    <dbReference type="NCBI Taxonomy" id="215243"/>
    <lineage>
        <taxon>Eukaryota</taxon>
        <taxon>Fungi</taxon>
        <taxon>Dikarya</taxon>
        <taxon>Ascomycota</taxon>
        <taxon>Pezizomycotina</taxon>
        <taxon>Eurotiomycetes</taxon>
        <taxon>Chaetothyriomycetidae</taxon>
        <taxon>Chaetothyriales</taxon>
        <taxon>Herpotrichiellaceae</taxon>
        <taxon>Exophiala</taxon>
    </lineage>
</organism>
<dbReference type="Gene3D" id="4.10.240.10">
    <property type="entry name" value="Zn(2)-C6 fungal-type DNA-binding domain"/>
    <property type="match status" value="1"/>
</dbReference>
<evidence type="ECO:0000256" key="3">
    <source>
        <dbReference type="ARBA" id="ARBA00023125"/>
    </source>
</evidence>
<feature type="domain" description="Zn(2)-C6 fungal-type" evidence="7">
    <location>
        <begin position="32"/>
        <end position="60"/>
    </location>
</feature>
<keyword evidence="2" id="KW-0805">Transcription regulation</keyword>
<dbReference type="STRING" id="215243.A0A0D2C5J2"/>
<dbReference type="GO" id="GO:0003677">
    <property type="term" value="F:DNA binding"/>
    <property type="evidence" value="ECO:0007669"/>
    <property type="project" value="UniProtKB-KW"/>
</dbReference>
<dbReference type="OrthoDB" id="3251668at2759"/>
<evidence type="ECO:0000313" key="9">
    <source>
        <dbReference type="Proteomes" id="UP000053342"/>
    </source>
</evidence>
<dbReference type="PROSITE" id="PS50048">
    <property type="entry name" value="ZN2_CY6_FUNGAL_2"/>
    <property type="match status" value="1"/>
</dbReference>